<sequence>MVGLDDLKGLFQPKRFYDSVIHDGPPRSHVTEHYIAILDCGWRLNHFPGQPVPMLDNPFSEEKLPNIQSKPPLAQLEAISSCPITCYLGEETDPHLSTTSFQIHLSLFNLSSLIHLLVVLMFLSGLTLGYLEYSGPRILGVPDSKTLGVDLESPLVLSARGSRKGHSPWLRSLLPMSWHTTLVLSVPTSATWVVCTGPHLDLWVTARRPGHHKPPPAWLIPSGWKGEGDVIRLTREEPKGGTPMLGVKLIAQLKCIYTNACSVGNKQEELEAIVQQDSYDLVAITEAWWDDSHDWSAAMDGYKLFRRDRQGRRGSGVALYVKECFDCVELSDYDDKAECLWVRMRGKANKADILLGVCYRPPNQDAEADEAFYKQLAGVSRSLALLLVGDFNLPDVCWKYNTAERKQSRRFLECVEDNFLTQLESEPTRGGASLDLLFINREGLVGDVVVGGRLGLSDHDMIEVSIRGEVRRRVSKTTTMDFWRADFGLFRTLVERVPSETVLKGKGVQEGWAFFKKEVLNTQEKVIPMCHKTNWRGRRPA</sequence>
<proteinExistence type="predicted"/>
<evidence type="ECO:0000259" key="1">
    <source>
        <dbReference type="Pfam" id="PF03372"/>
    </source>
</evidence>
<organism evidence="2 3">
    <name type="scientific">Mycteria americana</name>
    <name type="common">Wood stork</name>
    <dbReference type="NCBI Taxonomy" id="33587"/>
    <lineage>
        <taxon>Eukaryota</taxon>
        <taxon>Metazoa</taxon>
        <taxon>Chordata</taxon>
        <taxon>Craniata</taxon>
        <taxon>Vertebrata</taxon>
        <taxon>Euteleostomi</taxon>
        <taxon>Archelosauria</taxon>
        <taxon>Archosauria</taxon>
        <taxon>Dinosauria</taxon>
        <taxon>Saurischia</taxon>
        <taxon>Theropoda</taxon>
        <taxon>Coelurosauria</taxon>
        <taxon>Aves</taxon>
        <taxon>Neognathae</taxon>
        <taxon>Neoaves</taxon>
        <taxon>Aequornithes</taxon>
        <taxon>Ciconiiformes</taxon>
        <taxon>Ciconiidae</taxon>
        <taxon>Mycteria</taxon>
    </lineage>
</organism>
<dbReference type="InterPro" id="IPR005135">
    <property type="entry name" value="Endo/exonuclease/phosphatase"/>
</dbReference>
<protein>
    <recommendedName>
        <fullName evidence="1">Endonuclease/exonuclease/phosphatase domain-containing protein</fullName>
    </recommendedName>
</protein>
<name>A0AAN7MBS3_MYCAM</name>
<gene>
    <name evidence="2" type="ORF">QYF61_024313</name>
</gene>
<dbReference type="Pfam" id="PF03372">
    <property type="entry name" value="Exo_endo_phos"/>
    <property type="match status" value="1"/>
</dbReference>
<comment type="caution">
    <text evidence="2">The sequence shown here is derived from an EMBL/GenBank/DDBJ whole genome shotgun (WGS) entry which is preliminary data.</text>
</comment>
<reference evidence="2 3" key="1">
    <citation type="journal article" date="2023" name="J. Hered.">
        <title>Chromosome-level genome of the wood stork (Mycteria americana) provides insight into avian chromosome evolution.</title>
        <authorList>
            <person name="Flamio R. Jr."/>
            <person name="Ramstad K.M."/>
        </authorList>
    </citation>
    <scope>NUCLEOTIDE SEQUENCE [LARGE SCALE GENOMIC DNA]</scope>
    <source>
        <strain evidence="2">JAX WOST 10</strain>
    </source>
</reference>
<accession>A0AAN7MBS3</accession>
<dbReference type="EMBL" id="JAUNZN010000032">
    <property type="protein sequence ID" value="KAK4807193.1"/>
    <property type="molecule type" value="Genomic_DNA"/>
</dbReference>
<dbReference type="Gene3D" id="3.60.10.10">
    <property type="entry name" value="Endonuclease/exonuclease/phosphatase"/>
    <property type="match status" value="1"/>
</dbReference>
<dbReference type="InterPro" id="IPR036691">
    <property type="entry name" value="Endo/exonu/phosph_ase_sf"/>
</dbReference>
<dbReference type="Proteomes" id="UP001333110">
    <property type="component" value="Unassembled WGS sequence"/>
</dbReference>
<dbReference type="SUPFAM" id="SSF56219">
    <property type="entry name" value="DNase I-like"/>
    <property type="match status" value="1"/>
</dbReference>
<dbReference type="PANTHER" id="PTHR33395:SF22">
    <property type="entry name" value="REVERSE TRANSCRIPTASE DOMAIN-CONTAINING PROTEIN"/>
    <property type="match status" value="1"/>
</dbReference>
<dbReference type="GO" id="GO:0031012">
    <property type="term" value="C:extracellular matrix"/>
    <property type="evidence" value="ECO:0007669"/>
    <property type="project" value="TreeGrafter"/>
</dbReference>
<feature type="domain" description="Endonuclease/exonuclease/phosphatase" evidence="1">
    <location>
        <begin position="266"/>
        <end position="459"/>
    </location>
</feature>
<dbReference type="GO" id="GO:0007508">
    <property type="term" value="P:larval heart development"/>
    <property type="evidence" value="ECO:0007669"/>
    <property type="project" value="TreeGrafter"/>
</dbReference>
<dbReference type="AlphaFoldDB" id="A0AAN7MBS3"/>
<keyword evidence="3" id="KW-1185">Reference proteome</keyword>
<evidence type="ECO:0000313" key="3">
    <source>
        <dbReference type="Proteomes" id="UP001333110"/>
    </source>
</evidence>
<evidence type="ECO:0000313" key="2">
    <source>
        <dbReference type="EMBL" id="KAK4807193.1"/>
    </source>
</evidence>
<dbReference type="PANTHER" id="PTHR33395">
    <property type="entry name" value="TRANSCRIPTASE, PUTATIVE-RELATED-RELATED"/>
    <property type="match status" value="1"/>
</dbReference>
<dbReference type="GO" id="GO:0003824">
    <property type="term" value="F:catalytic activity"/>
    <property type="evidence" value="ECO:0007669"/>
    <property type="project" value="InterPro"/>
</dbReference>
<dbReference type="GO" id="GO:0061343">
    <property type="term" value="P:cell adhesion involved in heart morphogenesis"/>
    <property type="evidence" value="ECO:0007669"/>
    <property type="project" value="TreeGrafter"/>
</dbReference>